<dbReference type="InterPro" id="IPR039262">
    <property type="entry name" value="DTWD2/TAPT"/>
</dbReference>
<sequence>MRIHAYHRLYKQRLLCSTRSFKARGSKVNRCLFCQVEQNLCLCPYQPEVDSDIAIILLFSSNEVFKPSNTGRLILDTIREGYAYQWSRTNPDKQMLELLNKPQYQPIVVFPKDNVESKFRVLDLNCTWLNNGKKPLLIFLDGSWREARRMLRQSPYLDSLPVLSISPQSLSQYAMRRSNNTQHLATAEVASIVFSQLGEELAAQTLALWFDVFKETYLMSKSQSKSDLQRPKLHDYLNRGNLA</sequence>
<feature type="domain" description="DTW" evidence="5">
    <location>
        <begin position="27"/>
        <end position="222"/>
    </location>
</feature>
<dbReference type="RefSeq" id="WP_125323287.1">
    <property type="nucleotide sequence ID" value="NZ_AP024889.1"/>
</dbReference>
<dbReference type="SMART" id="SM01144">
    <property type="entry name" value="DTW"/>
    <property type="match status" value="1"/>
</dbReference>
<dbReference type="PANTHER" id="PTHR21392">
    <property type="entry name" value="TRNA-URIDINE AMINOCARBOXYPROPYLTRANSFERASE 2"/>
    <property type="match status" value="1"/>
</dbReference>
<reference evidence="6 7" key="1">
    <citation type="submission" date="2018-12" db="EMBL/GenBank/DDBJ databases">
        <title>Genomic taxonomy of the Vibrionaceae family.</title>
        <authorList>
            <person name="Gomez-Gil B."/>
            <person name="Enciso-Ibarra K."/>
        </authorList>
    </citation>
    <scope>NUCLEOTIDE SEQUENCE [LARGE SCALE GENOMIC DNA]</scope>
    <source>
        <strain evidence="6 7">CAIM 594</strain>
    </source>
</reference>
<organism evidence="6 7">
    <name type="scientific">Vibrio pectenicida</name>
    <dbReference type="NCBI Taxonomy" id="62763"/>
    <lineage>
        <taxon>Bacteria</taxon>
        <taxon>Pseudomonadati</taxon>
        <taxon>Pseudomonadota</taxon>
        <taxon>Gammaproteobacteria</taxon>
        <taxon>Vibrionales</taxon>
        <taxon>Vibrionaceae</taxon>
        <taxon>Vibrio</taxon>
    </lineage>
</organism>
<evidence type="ECO:0000313" key="6">
    <source>
        <dbReference type="EMBL" id="RSD28899.1"/>
    </source>
</evidence>
<accession>A0A3R9DWD2</accession>
<comment type="caution">
    <text evidence="6">The sequence shown here is derived from an EMBL/GenBank/DDBJ whole genome shotgun (WGS) entry which is preliminary data.</text>
</comment>
<proteinExistence type="predicted"/>
<keyword evidence="7" id="KW-1185">Reference proteome</keyword>
<evidence type="ECO:0000256" key="1">
    <source>
        <dbReference type="ARBA" id="ARBA00012386"/>
    </source>
</evidence>
<evidence type="ECO:0000256" key="3">
    <source>
        <dbReference type="ARBA" id="ARBA00022691"/>
    </source>
</evidence>
<keyword evidence="2" id="KW-0808">Transferase</keyword>
<keyword evidence="3" id="KW-0949">S-adenosyl-L-methionine</keyword>
<name>A0A3R9DWD2_9VIBR</name>
<dbReference type="EMBL" id="RSFA01000145">
    <property type="protein sequence ID" value="RSD28899.1"/>
    <property type="molecule type" value="Genomic_DNA"/>
</dbReference>
<evidence type="ECO:0000313" key="7">
    <source>
        <dbReference type="Proteomes" id="UP000269041"/>
    </source>
</evidence>
<keyword evidence="4" id="KW-0819">tRNA processing</keyword>
<evidence type="ECO:0000256" key="4">
    <source>
        <dbReference type="ARBA" id="ARBA00022694"/>
    </source>
</evidence>
<evidence type="ECO:0000256" key="2">
    <source>
        <dbReference type="ARBA" id="ARBA00022679"/>
    </source>
</evidence>
<dbReference type="Proteomes" id="UP000269041">
    <property type="component" value="Unassembled WGS sequence"/>
</dbReference>
<dbReference type="Pfam" id="PF03942">
    <property type="entry name" value="DTW"/>
    <property type="match status" value="1"/>
</dbReference>
<evidence type="ECO:0000259" key="5">
    <source>
        <dbReference type="SMART" id="SM01144"/>
    </source>
</evidence>
<dbReference type="InterPro" id="IPR005636">
    <property type="entry name" value="DTW"/>
</dbReference>
<dbReference type="OrthoDB" id="370626at2"/>
<dbReference type="GO" id="GO:0016432">
    <property type="term" value="F:tRNA-uridine aminocarboxypropyltransferase activity"/>
    <property type="evidence" value="ECO:0007669"/>
    <property type="project" value="UniProtKB-EC"/>
</dbReference>
<gene>
    <name evidence="6" type="ORF">EJA03_18895</name>
</gene>
<dbReference type="AlphaFoldDB" id="A0A3R9DWD2"/>
<dbReference type="EC" id="2.5.1.25" evidence="1"/>
<protein>
    <recommendedName>
        <fullName evidence="1">tRNA-uridine aminocarboxypropyltransferase</fullName>
        <ecNumber evidence="1">2.5.1.25</ecNumber>
    </recommendedName>
</protein>
<dbReference type="GO" id="GO:0008033">
    <property type="term" value="P:tRNA processing"/>
    <property type="evidence" value="ECO:0007669"/>
    <property type="project" value="UniProtKB-KW"/>
</dbReference>
<dbReference type="PANTHER" id="PTHR21392:SF1">
    <property type="entry name" value="TRNA-URIDINE AMINOCARBOXYPROPYLTRANSFERASE"/>
    <property type="match status" value="1"/>
</dbReference>